<organism evidence="4">
    <name type="scientific">Gongylonema pulchrum</name>
    <dbReference type="NCBI Taxonomy" id="637853"/>
    <lineage>
        <taxon>Eukaryota</taxon>
        <taxon>Metazoa</taxon>
        <taxon>Ecdysozoa</taxon>
        <taxon>Nematoda</taxon>
        <taxon>Chromadorea</taxon>
        <taxon>Rhabditida</taxon>
        <taxon>Spirurina</taxon>
        <taxon>Spiruromorpha</taxon>
        <taxon>Spiruroidea</taxon>
        <taxon>Gongylonematidae</taxon>
        <taxon>Gongylonema</taxon>
    </lineage>
</organism>
<reference evidence="4" key="1">
    <citation type="submission" date="2016-06" db="UniProtKB">
        <authorList>
            <consortium name="WormBaseParasite"/>
        </authorList>
    </citation>
    <scope>IDENTIFICATION</scope>
</reference>
<evidence type="ECO:0000256" key="1">
    <source>
        <dbReference type="SAM" id="MobiDB-lite"/>
    </source>
</evidence>
<protein>
    <submittedName>
        <fullName evidence="4">ATG12</fullName>
    </submittedName>
</protein>
<dbReference type="WBParaSite" id="GPUH_0002106601-mRNA-1">
    <property type="protein sequence ID" value="GPUH_0002106601-mRNA-1"/>
    <property type="gene ID" value="GPUH_0002106601"/>
</dbReference>
<dbReference type="Proteomes" id="UP000271098">
    <property type="component" value="Unassembled WGS sequence"/>
</dbReference>
<reference evidence="2 3" key="2">
    <citation type="submission" date="2018-11" db="EMBL/GenBank/DDBJ databases">
        <authorList>
            <consortium name="Pathogen Informatics"/>
        </authorList>
    </citation>
    <scope>NUCLEOTIDE SEQUENCE [LARGE SCALE GENOMIC DNA]</scope>
</reference>
<keyword evidence="3" id="KW-1185">Reference proteome</keyword>
<dbReference type="AlphaFoldDB" id="A0A183EJA0"/>
<name>A0A183EJA0_9BILA</name>
<feature type="region of interest" description="Disordered" evidence="1">
    <location>
        <begin position="1"/>
        <end position="32"/>
    </location>
</feature>
<proteinExistence type="predicted"/>
<gene>
    <name evidence="2" type="ORF">GPUH_LOCUS21042</name>
</gene>
<sequence>MAAATAAESTGPETSLATTKPSLGEDETAGKT</sequence>
<evidence type="ECO:0000313" key="4">
    <source>
        <dbReference type="WBParaSite" id="GPUH_0002106601-mRNA-1"/>
    </source>
</evidence>
<evidence type="ECO:0000313" key="2">
    <source>
        <dbReference type="EMBL" id="VDN37381.1"/>
    </source>
</evidence>
<feature type="compositionally biased region" description="Polar residues" evidence="1">
    <location>
        <begin position="7"/>
        <end position="21"/>
    </location>
</feature>
<accession>A0A183EJA0</accession>
<evidence type="ECO:0000313" key="3">
    <source>
        <dbReference type="Proteomes" id="UP000271098"/>
    </source>
</evidence>
<dbReference type="EMBL" id="UYRT01091715">
    <property type="protein sequence ID" value="VDN37381.1"/>
    <property type="molecule type" value="Genomic_DNA"/>
</dbReference>